<evidence type="ECO:0000313" key="1">
    <source>
        <dbReference type="EMBL" id="KAH3864499.1"/>
    </source>
</evidence>
<dbReference type="Proteomes" id="UP000828390">
    <property type="component" value="Unassembled WGS sequence"/>
</dbReference>
<protein>
    <submittedName>
        <fullName evidence="1">Uncharacterized protein</fullName>
    </submittedName>
</protein>
<proteinExistence type="predicted"/>
<dbReference type="AlphaFoldDB" id="A0A9D4LVC2"/>
<dbReference type="EMBL" id="JAIWYP010000002">
    <property type="protein sequence ID" value="KAH3864499.1"/>
    <property type="molecule type" value="Genomic_DNA"/>
</dbReference>
<reference evidence="1" key="1">
    <citation type="journal article" date="2019" name="bioRxiv">
        <title>The Genome of the Zebra Mussel, Dreissena polymorpha: A Resource for Invasive Species Research.</title>
        <authorList>
            <person name="McCartney M.A."/>
            <person name="Auch B."/>
            <person name="Kono T."/>
            <person name="Mallez S."/>
            <person name="Zhang Y."/>
            <person name="Obille A."/>
            <person name="Becker A."/>
            <person name="Abrahante J.E."/>
            <person name="Garbe J."/>
            <person name="Badalamenti J.P."/>
            <person name="Herman A."/>
            <person name="Mangelson H."/>
            <person name="Liachko I."/>
            <person name="Sullivan S."/>
            <person name="Sone E.D."/>
            <person name="Koren S."/>
            <person name="Silverstein K.A.T."/>
            <person name="Beckman K.B."/>
            <person name="Gohl D.M."/>
        </authorList>
    </citation>
    <scope>NUCLEOTIDE SEQUENCE</scope>
    <source>
        <strain evidence="1">Duluth1</strain>
        <tissue evidence="1">Whole animal</tissue>
    </source>
</reference>
<sequence>MMNVHQVLPQINLDMMNVHQLLSQFNLDMMNVHQLLPQFTGHDECASSVAPVHWT</sequence>
<organism evidence="1 2">
    <name type="scientific">Dreissena polymorpha</name>
    <name type="common">Zebra mussel</name>
    <name type="synonym">Mytilus polymorpha</name>
    <dbReference type="NCBI Taxonomy" id="45954"/>
    <lineage>
        <taxon>Eukaryota</taxon>
        <taxon>Metazoa</taxon>
        <taxon>Spiralia</taxon>
        <taxon>Lophotrochozoa</taxon>
        <taxon>Mollusca</taxon>
        <taxon>Bivalvia</taxon>
        <taxon>Autobranchia</taxon>
        <taxon>Heteroconchia</taxon>
        <taxon>Euheterodonta</taxon>
        <taxon>Imparidentia</taxon>
        <taxon>Neoheterodontei</taxon>
        <taxon>Myida</taxon>
        <taxon>Dreissenoidea</taxon>
        <taxon>Dreissenidae</taxon>
        <taxon>Dreissena</taxon>
    </lineage>
</organism>
<gene>
    <name evidence="1" type="ORF">DPMN_027519</name>
</gene>
<accession>A0A9D4LVC2</accession>
<comment type="caution">
    <text evidence="1">The sequence shown here is derived from an EMBL/GenBank/DDBJ whole genome shotgun (WGS) entry which is preliminary data.</text>
</comment>
<keyword evidence="2" id="KW-1185">Reference proteome</keyword>
<name>A0A9D4LVC2_DREPO</name>
<evidence type="ECO:0000313" key="2">
    <source>
        <dbReference type="Proteomes" id="UP000828390"/>
    </source>
</evidence>
<reference evidence="1" key="2">
    <citation type="submission" date="2020-11" db="EMBL/GenBank/DDBJ databases">
        <authorList>
            <person name="McCartney M.A."/>
            <person name="Auch B."/>
            <person name="Kono T."/>
            <person name="Mallez S."/>
            <person name="Becker A."/>
            <person name="Gohl D.M."/>
            <person name="Silverstein K.A.T."/>
            <person name="Koren S."/>
            <person name="Bechman K.B."/>
            <person name="Herman A."/>
            <person name="Abrahante J.E."/>
            <person name="Garbe J."/>
        </authorList>
    </citation>
    <scope>NUCLEOTIDE SEQUENCE</scope>
    <source>
        <strain evidence="1">Duluth1</strain>
        <tissue evidence="1">Whole animal</tissue>
    </source>
</reference>